<evidence type="ECO:0000256" key="1">
    <source>
        <dbReference type="ARBA" id="ARBA00022884"/>
    </source>
</evidence>
<feature type="compositionally biased region" description="Basic and acidic residues" evidence="3">
    <location>
        <begin position="136"/>
        <end position="152"/>
    </location>
</feature>
<dbReference type="EMBL" id="BNCP01000014">
    <property type="protein sequence ID" value="GIL78769.1"/>
    <property type="molecule type" value="Genomic_DNA"/>
</dbReference>
<protein>
    <recommendedName>
        <fullName evidence="4">RRM domain-containing protein</fullName>
    </recommendedName>
</protein>
<reference evidence="5" key="1">
    <citation type="journal article" date="2021" name="Proc. Natl. Acad. Sci. U.S.A.">
        <title>Three genomes in the algal genus Volvox reveal the fate of a haploid sex-determining region after a transition to homothallism.</title>
        <authorList>
            <person name="Yamamoto K."/>
            <person name="Hamaji T."/>
            <person name="Kawai-Toyooka H."/>
            <person name="Matsuzaki R."/>
            <person name="Takahashi F."/>
            <person name="Nishimura Y."/>
            <person name="Kawachi M."/>
            <person name="Noguchi H."/>
            <person name="Minakuchi Y."/>
            <person name="Umen J.G."/>
            <person name="Toyoda A."/>
            <person name="Nozaki H."/>
        </authorList>
    </citation>
    <scope>NUCLEOTIDE SEQUENCE</scope>
    <source>
        <strain evidence="6">NIES-3785</strain>
        <strain evidence="5">NIES-3786</strain>
    </source>
</reference>
<keyword evidence="7" id="KW-1185">Reference proteome</keyword>
<dbReference type="CDD" id="cd00590">
    <property type="entry name" value="RRM_SF"/>
    <property type="match status" value="1"/>
</dbReference>
<name>A0A8J4CES8_9CHLO</name>
<comment type="caution">
    <text evidence="5">The sequence shown here is derived from an EMBL/GenBank/DDBJ whole genome shotgun (WGS) entry which is preliminary data.</text>
</comment>
<dbReference type="Pfam" id="PF00076">
    <property type="entry name" value="RRM_1"/>
    <property type="match status" value="1"/>
</dbReference>
<feature type="compositionally biased region" description="Basic residues" evidence="3">
    <location>
        <begin position="121"/>
        <end position="135"/>
    </location>
</feature>
<gene>
    <name evidence="5" type="ORF">Vretifemale_8177</name>
    <name evidence="6" type="ORF">Vretimale_270</name>
</gene>
<feature type="region of interest" description="Disordered" evidence="3">
    <location>
        <begin position="97"/>
        <end position="184"/>
    </location>
</feature>
<dbReference type="AlphaFoldDB" id="A0A8J4CES8"/>
<dbReference type="InterPro" id="IPR035979">
    <property type="entry name" value="RBD_domain_sf"/>
</dbReference>
<dbReference type="SMART" id="SM00360">
    <property type="entry name" value="RRM"/>
    <property type="match status" value="1"/>
</dbReference>
<dbReference type="PANTHER" id="PTHR23189">
    <property type="entry name" value="RNA RECOGNITION MOTIF-CONTAINING"/>
    <property type="match status" value="1"/>
</dbReference>
<dbReference type="InterPro" id="IPR012677">
    <property type="entry name" value="Nucleotide-bd_a/b_plait_sf"/>
</dbReference>
<keyword evidence="1 2" id="KW-0694">RNA-binding</keyword>
<evidence type="ECO:0000313" key="6">
    <source>
        <dbReference type="EMBL" id="GIL93992.1"/>
    </source>
</evidence>
<dbReference type="InterPro" id="IPR000504">
    <property type="entry name" value="RRM_dom"/>
</dbReference>
<organism evidence="5 7">
    <name type="scientific">Volvox reticuliferus</name>
    <dbReference type="NCBI Taxonomy" id="1737510"/>
    <lineage>
        <taxon>Eukaryota</taxon>
        <taxon>Viridiplantae</taxon>
        <taxon>Chlorophyta</taxon>
        <taxon>core chlorophytes</taxon>
        <taxon>Chlorophyceae</taxon>
        <taxon>CS clade</taxon>
        <taxon>Chlamydomonadales</taxon>
        <taxon>Volvocaceae</taxon>
        <taxon>Volvox</taxon>
    </lineage>
</organism>
<evidence type="ECO:0000259" key="4">
    <source>
        <dbReference type="PROSITE" id="PS50102"/>
    </source>
</evidence>
<evidence type="ECO:0000256" key="2">
    <source>
        <dbReference type="PROSITE-ProRule" id="PRU00176"/>
    </source>
</evidence>
<sequence length="184" mass="21215">MPKTSRYAVIVDNISSTTPVRDIEREFAFYGRIRDCVKDGKHRLALIEFEKSLDAQAAWRKMDGFRMDGRTWKVDWATREDFRFFGWKWFEYSPSPVRCRSRSWSRGRSRSPSRGYGRSPSRGRGRSPSRSPRRSRSPDTPHGKDDRPRDASKSTSPPPRREDNGESKGGDGDDQGRSPSPSRD</sequence>
<dbReference type="Gene3D" id="3.30.70.330">
    <property type="match status" value="1"/>
</dbReference>
<dbReference type="EMBL" id="BNCQ01000001">
    <property type="protein sequence ID" value="GIL93992.1"/>
    <property type="molecule type" value="Genomic_DNA"/>
</dbReference>
<evidence type="ECO:0000313" key="5">
    <source>
        <dbReference type="EMBL" id="GIL78769.1"/>
    </source>
</evidence>
<dbReference type="OrthoDB" id="5970at2759"/>
<dbReference type="GO" id="GO:0003723">
    <property type="term" value="F:RNA binding"/>
    <property type="evidence" value="ECO:0007669"/>
    <property type="project" value="UniProtKB-UniRule"/>
</dbReference>
<dbReference type="SUPFAM" id="SSF54928">
    <property type="entry name" value="RNA-binding domain, RBD"/>
    <property type="match status" value="1"/>
</dbReference>
<feature type="domain" description="RRM" evidence="4">
    <location>
        <begin position="7"/>
        <end position="79"/>
    </location>
</feature>
<accession>A0A8J4CES8</accession>
<evidence type="ECO:0000256" key="3">
    <source>
        <dbReference type="SAM" id="MobiDB-lite"/>
    </source>
</evidence>
<evidence type="ECO:0000313" key="7">
    <source>
        <dbReference type="Proteomes" id="UP000747110"/>
    </source>
</evidence>
<feature type="compositionally biased region" description="Basic residues" evidence="3">
    <location>
        <begin position="99"/>
        <end position="111"/>
    </location>
</feature>
<dbReference type="Proteomes" id="UP000747110">
    <property type="component" value="Unassembled WGS sequence"/>
</dbReference>
<proteinExistence type="predicted"/>
<dbReference type="PROSITE" id="PS50102">
    <property type="entry name" value="RRM"/>
    <property type="match status" value="1"/>
</dbReference>
<feature type="compositionally biased region" description="Basic and acidic residues" evidence="3">
    <location>
        <begin position="159"/>
        <end position="184"/>
    </location>
</feature>
<dbReference type="Proteomes" id="UP000722791">
    <property type="component" value="Unassembled WGS sequence"/>
</dbReference>